<sequence>MGVACRTHQGASTYEVSSCRWKHFDLRANSKVLARRTADAGRRAGYEIPRVFSENSQAKNDIVIIDNKIQHKDAET</sequence>
<dbReference type="AlphaFoldDB" id="A0A9D4H5F8"/>
<reference evidence="1" key="1">
    <citation type="journal article" date="2019" name="bioRxiv">
        <title>The Genome of the Zebra Mussel, Dreissena polymorpha: A Resource for Invasive Species Research.</title>
        <authorList>
            <person name="McCartney M.A."/>
            <person name="Auch B."/>
            <person name="Kono T."/>
            <person name="Mallez S."/>
            <person name="Zhang Y."/>
            <person name="Obille A."/>
            <person name="Becker A."/>
            <person name="Abrahante J.E."/>
            <person name="Garbe J."/>
            <person name="Badalamenti J.P."/>
            <person name="Herman A."/>
            <person name="Mangelson H."/>
            <person name="Liachko I."/>
            <person name="Sullivan S."/>
            <person name="Sone E.D."/>
            <person name="Koren S."/>
            <person name="Silverstein K.A.T."/>
            <person name="Beckman K.B."/>
            <person name="Gohl D.M."/>
        </authorList>
    </citation>
    <scope>NUCLEOTIDE SEQUENCE</scope>
    <source>
        <strain evidence="1">Duluth1</strain>
        <tissue evidence="1">Whole animal</tissue>
    </source>
</reference>
<keyword evidence="2" id="KW-1185">Reference proteome</keyword>
<evidence type="ECO:0000313" key="1">
    <source>
        <dbReference type="EMBL" id="KAH3827788.1"/>
    </source>
</evidence>
<gene>
    <name evidence="1" type="ORF">DPMN_129731</name>
</gene>
<evidence type="ECO:0000313" key="2">
    <source>
        <dbReference type="Proteomes" id="UP000828390"/>
    </source>
</evidence>
<comment type="caution">
    <text evidence="1">The sequence shown here is derived from an EMBL/GenBank/DDBJ whole genome shotgun (WGS) entry which is preliminary data.</text>
</comment>
<dbReference type="EMBL" id="JAIWYP010000005">
    <property type="protein sequence ID" value="KAH3827788.1"/>
    <property type="molecule type" value="Genomic_DNA"/>
</dbReference>
<name>A0A9D4H5F8_DREPO</name>
<proteinExistence type="predicted"/>
<reference evidence="1" key="2">
    <citation type="submission" date="2020-11" db="EMBL/GenBank/DDBJ databases">
        <authorList>
            <person name="McCartney M.A."/>
            <person name="Auch B."/>
            <person name="Kono T."/>
            <person name="Mallez S."/>
            <person name="Becker A."/>
            <person name="Gohl D.M."/>
            <person name="Silverstein K.A.T."/>
            <person name="Koren S."/>
            <person name="Bechman K.B."/>
            <person name="Herman A."/>
            <person name="Abrahante J.E."/>
            <person name="Garbe J."/>
        </authorList>
    </citation>
    <scope>NUCLEOTIDE SEQUENCE</scope>
    <source>
        <strain evidence="1">Duluth1</strain>
        <tissue evidence="1">Whole animal</tissue>
    </source>
</reference>
<protein>
    <submittedName>
        <fullName evidence="1">Uncharacterized protein</fullName>
    </submittedName>
</protein>
<dbReference type="Proteomes" id="UP000828390">
    <property type="component" value="Unassembled WGS sequence"/>
</dbReference>
<organism evidence="1 2">
    <name type="scientific">Dreissena polymorpha</name>
    <name type="common">Zebra mussel</name>
    <name type="synonym">Mytilus polymorpha</name>
    <dbReference type="NCBI Taxonomy" id="45954"/>
    <lineage>
        <taxon>Eukaryota</taxon>
        <taxon>Metazoa</taxon>
        <taxon>Spiralia</taxon>
        <taxon>Lophotrochozoa</taxon>
        <taxon>Mollusca</taxon>
        <taxon>Bivalvia</taxon>
        <taxon>Autobranchia</taxon>
        <taxon>Heteroconchia</taxon>
        <taxon>Euheterodonta</taxon>
        <taxon>Imparidentia</taxon>
        <taxon>Neoheterodontei</taxon>
        <taxon>Myida</taxon>
        <taxon>Dreissenoidea</taxon>
        <taxon>Dreissenidae</taxon>
        <taxon>Dreissena</taxon>
    </lineage>
</organism>
<accession>A0A9D4H5F8</accession>